<dbReference type="InterPro" id="IPR000182">
    <property type="entry name" value="GNAT_dom"/>
</dbReference>
<dbReference type="Proteomes" id="UP000722336">
    <property type="component" value="Unassembled WGS sequence"/>
</dbReference>
<comment type="caution">
    <text evidence="2">The sequence shown here is derived from an EMBL/GenBank/DDBJ whole genome shotgun (WGS) entry which is preliminary data.</text>
</comment>
<reference evidence="2 3" key="1">
    <citation type="submission" date="2021-04" db="EMBL/GenBank/DDBJ databases">
        <authorList>
            <person name="Pira H."/>
            <person name="Risdian C."/>
            <person name="Wink J."/>
        </authorList>
    </citation>
    <scope>NUCLEOTIDE SEQUENCE [LARGE SCALE GENOMIC DNA]</scope>
    <source>
        <strain evidence="2 3">WHA3</strain>
    </source>
</reference>
<feature type="domain" description="N-acetyltransferase" evidence="1">
    <location>
        <begin position="18"/>
        <end position="177"/>
    </location>
</feature>
<dbReference type="RefSeq" id="WP_218446426.1">
    <property type="nucleotide sequence ID" value="NZ_JAGSPA010000004.1"/>
</dbReference>
<evidence type="ECO:0000313" key="3">
    <source>
        <dbReference type="Proteomes" id="UP000722336"/>
    </source>
</evidence>
<dbReference type="PANTHER" id="PTHR43792">
    <property type="entry name" value="GNAT FAMILY, PUTATIVE (AFU_ORTHOLOGUE AFUA_3G00765)-RELATED-RELATED"/>
    <property type="match status" value="1"/>
</dbReference>
<proteinExistence type="predicted"/>
<accession>A0ABS6SGN9</accession>
<evidence type="ECO:0000313" key="2">
    <source>
        <dbReference type="EMBL" id="MBV7257585.1"/>
    </source>
</evidence>
<sequence>MFMVTDRLFLRPLWPEDADSLTARMGVKAVVRNLGTAPWPYTRADAEQKIAEDGSGWPAKVSLGIFLRTETGPEHVGGIGFGKSPVRARETELGYWIAPDYWGQGIAAEAGRAVLEHAFMARGHERMCAGHYVDNPNSGKVLRKLGFRPTGEMTMYASVGRGCDVECIEYELSRTDWSGDYLRAAA</sequence>
<dbReference type="InterPro" id="IPR051531">
    <property type="entry name" value="N-acetyltransferase"/>
</dbReference>
<keyword evidence="3" id="KW-1185">Reference proteome</keyword>
<evidence type="ECO:0000259" key="1">
    <source>
        <dbReference type="PROSITE" id="PS51186"/>
    </source>
</evidence>
<gene>
    <name evidence="2" type="ORF">KCG44_12400</name>
</gene>
<dbReference type="PROSITE" id="PS51186">
    <property type="entry name" value="GNAT"/>
    <property type="match status" value="1"/>
</dbReference>
<protein>
    <submittedName>
        <fullName evidence="2">GNAT family N-acetyltransferase</fullName>
    </submittedName>
</protein>
<organism evidence="2 3">
    <name type="scientific">Pacificimonas pallii</name>
    <dbReference type="NCBI Taxonomy" id="2827236"/>
    <lineage>
        <taxon>Bacteria</taxon>
        <taxon>Pseudomonadati</taxon>
        <taxon>Pseudomonadota</taxon>
        <taxon>Alphaproteobacteria</taxon>
        <taxon>Sphingomonadales</taxon>
        <taxon>Sphingosinicellaceae</taxon>
        <taxon>Pacificimonas</taxon>
    </lineage>
</organism>
<dbReference type="EMBL" id="JAGSPA010000004">
    <property type="protein sequence ID" value="MBV7257585.1"/>
    <property type="molecule type" value="Genomic_DNA"/>
</dbReference>
<dbReference type="Pfam" id="PF13302">
    <property type="entry name" value="Acetyltransf_3"/>
    <property type="match status" value="1"/>
</dbReference>
<name>A0ABS6SGN9_9SPHN</name>